<sequence>MRILNTHKYLDITYLMQVSSPDSHNTLPLARKRKQSFGSDLGSDPRVTKPTTRNDRQPRTFSAFDLHVEEVGGFRKGKRTRSSSH</sequence>
<proteinExistence type="predicted"/>
<dbReference type="AlphaFoldDB" id="A0AA88MHJ6"/>
<evidence type="ECO:0000313" key="2">
    <source>
        <dbReference type="EMBL" id="KAK2838369.1"/>
    </source>
</evidence>
<feature type="region of interest" description="Disordered" evidence="1">
    <location>
        <begin position="20"/>
        <end position="60"/>
    </location>
</feature>
<dbReference type="Proteomes" id="UP001187315">
    <property type="component" value="Unassembled WGS sequence"/>
</dbReference>
<dbReference type="EMBL" id="JAVHJS010000013">
    <property type="protein sequence ID" value="KAK2838369.1"/>
    <property type="molecule type" value="Genomic_DNA"/>
</dbReference>
<evidence type="ECO:0000256" key="1">
    <source>
        <dbReference type="SAM" id="MobiDB-lite"/>
    </source>
</evidence>
<accession>A0AA88MHJ6</accession>
<gene>
    <name evidence="2" type="ORF">Q7C36_013183</name>
</gene>
<evidence type="ECO:0000313" key="3">
    <source>
        <dbReference type="Proteomes" id="UP001187315"/>
    </source>
</evidence>
<keyword evidence="3" id="KW-1185">Reference proteome</keyword>
<name>A0AA88MHJ6_TACVA</name>
<reference evidence="2" key="1">
    <citation type="submission" date="2023-08" db="EMBL/GenBank/DDBJ databases">
        <title>Pelteobagrus vachellii genome.</title>
        <authorList>
            <person name="Liu H."/>
        </authorList>
    </citation>
    <scope>NUCLEOTIDE SEQUENCE</scope>
    <source>
        <strain evidence="2">PRFRI_2022a</strain>
        <tissue evidence="2">Muscle</tissue>
    </source>
</reference>
<protein>
    <submittedName>
        <fullName evidence="2">Uncharacterized protein</fullName>
    </submittedName>
</protein>
<comment type="caution">
    <text evidence="2">The sequence shown here is derived from an EMBL/GenBank/DDBJ whole genome shotgun (WGS) entry which is preliminary data.</text>
</comment>
<organism evidence="2 3">
    <name type="scientific">Tachysurus vachellii</name>
    <name type="common">Darkbarbel catfish</name>
    <name type="synonym">Pelteobagrus vachellii</name>
    <dbReference type="NCBI Taxonomy" id="175792"/>
    <lineage>
        <taxon>Eukaryota</taxon>
        <taxon>Metazoa</taxon>
        <taxon>Chordata</taxon>
        <taxon>Craniata</taxon>
        <taxon>Vertebrata</taxon>
        <taxon>Euteleostomi</taxon>
        <taxon>Actinopterygii</taxon>
        <taxon>Neopterygii</taxon>
        <taxon>Teleostei</taxon>
        <taxon>Ostariophysi</taxon>
        <taxon>Siluriformes</taxon>
        <taxon>Bagridae</taxon>
        <taxon>Tachysurus</taxon>
    </lineage>
</organism>